<dbReference type="SUPFAM" id="SSF89796">
    <property type="entry name" value="CoA-transferase family III (CaiB/BaiF)"/>
    <property type="match status" value="1"/>
</dbReference>
<dbReference type="EMBL" id="ARXR01000009">
    <property type="protein sequence ID" value="MBF5052883.1"/>
    <property type="molecule type" value="Genomic_DNA"/>
</dbReference>
<evidence type="ECO:0000256" key="1">
    <source>
        <dbReference type="ARBA" id="ARBA00022679"/>
    </source>
</evidence>
<dbReference type="InterPro" id="IPR023606">
    <property type="entry name" value="CoA-Trfase_III_dom_1_sf"/>
</dbReference>
<keyword evidence="1" id="KW-0808">Transferase</keyword>
<dbReference type="Pfam" id="PF02515">
    <property type="entry name" value="CoA_transf_3"/>
    <property type="match status" value="1"/>
</dbReference>
<dbReference type="Gene3D" id="3.30.1540.10">
    <property type="entry name" value="formyl-coa transferase, domain 3"/>
    <property type="match status" value="1"/>
</dbReference>
<evidence type="ECO:0000313" key="2">
    <source>
        <dbReference type="EMBL" id="MBF5052883.1"/>
    </source>
</evidence>
<dbReference type="PANTHER" id="PTHR48207">
    <property type="entry name" value="SUCCINATE--HYDROXYMETHYLGLUTARATE COA-TRANSFERASE"/>
    <property type="match status" value="1"/>
</dbReference>
<dbReference type="RefSeq" id="WP_194855749.1">
    <property type="nucleotide sequence ID" value="NZ_ARXR01000009.1"/>
</dbReference>
<dbReference type="InterPro" id="IPR003673">
    <property type="entry name" value="CoA-Trfase_fam_III"/>
</dbReference>
<dbReference type="InterPro" id="IPR050483">
    <property type="entry name" value="CoA-transferase_III_domain"/>
</dbReference>
<gene>
    <name evidence="2" type="ORF">ISO4_01485</name>
</gene>
<keyword evidence="3" id="KW-1185">Reference proteome</keyword>
<proteinExistence type="predicted"/>
<dbReference type="Gene3D" id="3.40.50.10540">
    <property type="entry name" value="Crotonobetainyl-coa:carnitine coa-transferase, domain 1"/>
    <property type="match status" value="1"/>
</dbReference>
<dbReference type="Proteomes" id="UP000644441">
    <property type="component" value="Unassembled WGS sequence"/>
</dbReference>
<comment type="caution">
    <text evidence="2">The sequence shown here is derived from an EMBL/GenBank/DDBJ whole genome shotgun (WGS) entry which is preliminary data.</text>
</comment>
<name>A0ABS0AFN3_9GAMM</name>
<dbReference type="InterPro" id="IPR044855">
    <property type="entry name" value="CoA-Trfase_III_dom3_sf"/>
</dbReference>
<reference evidence="2 3" key="1">
    <citation type="submission" date="2012-09" db="EMBL/GenBank/DDBJ databases">
        <title>Genome Sequence of alkane-degrading Bacterium Alcanivorax venustensis ISO4.</title>
        <authorList>
            <person name="Lai Q."/>
            <person name="Shao Z."/>
        </authorList>
    </citation>
    <scope>NUCLEOTIDE SEQUENCE [LARGE SCALE GENOMIC DNA]</scope>
    <source>
        <strain evidence="2 3">ISO4</strain>
    </source>
</reference>
<sequence length="412" mass="43753">MRTGAARGALDGLRVLDLSRVLAGPWAGQILGDLGAEVIKVERPGRGDDTRAWGPPYLNDGQGAPTSESAYYLSANRNKQSVTIDITRPEGQRLVKELVAESDVLLENFKVGGLKRYGLDYASLAAINPRLIYCSITGFGQDGPYAERPGYDFLIQGLGGLMSITGQPDGEPGGGPVKAGVALTDITTGLYAAIAVLAAVNHRHQSGQGQHIDMALLDVQVATLANQAMNFLTSGTAPGRMGNAHPNIVPYQTFPAADGDIILTIGNDGQFARFCEVAGRPEWATDERYATNAARVANRDSLIPALRQTTVMKTTAEWLRLLEEAGVPGGPVNTIEQVFGDPQVQHRGLRIDLSHPLSQSVPLVGSPLRLSGSPVRYASAPPLLGEHTGDVLSQVLGLDTVAIEQLRRDGVI</sequence>
<protein>
    <submittedName>
        <fullName evidence="2">Lipid metabolism-related protein</fullName>
    </submittedName>
</protein>
<dbReference type="PANTHER" id="PTHR48207:SF3">
    <property type="entry name" value="SUCCINATE--HYDROXYMETHYLGLUTARATE COA-TRANSFERASE"/>
    <property type="match status" value="1"/>
</dbReference>
<accession>A0ABS0AFN3</accession>
<organism evidence="2 3">
    <name type="scientific">Alloalcanivorax venustensis ISO4</name>
    <dbReference type="NCBI Taxonomy" id="1177184"/>
    <lineage>
        <taxon>Bacteria</taxon>
        <taxon>Pseudomonadati</taxon>
        <taxon>Pseudomonadota</taxon>
        <taxon>Gammaproteobacteria</taxon>
        <taxon>Oceanospirillales</taxon>
        <taxon>Alcanivoracaceae</taxon>
        <taxon>Alloalcanivorax</taxon>
    </lineage>
</organism>
<evidence type="ECO:0000313" key="3">
    <source>
        <dbReference type="Proteomes" id="UP000644441"/>
    </source>
</evidence>